<name>K0T4H9_THAOC</name>
<comment type="caution">
    <text evidence="2">The sequence shown here is derived from an EMBL/GenBank/DDBJ whole genome shotgun (WGS) entry which is preliminary data.</text>
</comment>
<dbReference type="AlphaFoldDB" id="K0T4H9"/>
<sequence>MTAMQSMHDVVEFGLTSSDVFSVHSASDDLKVASTGMDRQPSTPEPLGLTSSSLFSPLHASGRAAVPPSLQDRKLDGGPFHPRAGAREPPGSLTRSGVESKHGCRGRPRQSQVARRRGRSRQEQIGTHLSIIQPRPKNCNPLQSPTFTHPNNMSAIMNLFCEPCSSTDEQDRHMPTKPQHYDASRTLSASTTTTAESSAAGSYYSAQHNIENEFCPVTGVYSNIVEDLPHLPQRAREGALRRRPG</sequence>
<evidence type="ECO:0000256" key="1">
    <source>
        <dbReference type="SAM" id="MobiDB-lite"/>
    </source>
</evidence>
<organism evidence="2 3">
    <name type="scientific">Thalassiosira oceanica</name>
    <name type="common">Marine diatom</name>
    <dbReference type="NCBI Taxonomy" id="159749"/>
    <lineage>
        <taxon>Eukaryota</taxon>
        <taxon>Sar</taxon>
        <taxon>Stramenopiles</taxon>
        <taxon>Ochrophyta</taxon>
        <taxon>Bacillariophyta</taxon>
        <taxon>Coscinodiscophyceae</taxon>
        <taxon>Thalassiosirophycidae</taxon>
        <taxon>Thalassiosirales</taxon>
        <taxon>Thalassiosiraceae</taxon>
        <taxon>Thalassiosira</taxon>
    </lineage>
</organism>
<reference evidence="2 3" key="1">
    <citation type="journal article" date="2012" name="Genome Biol.">
        <title>Genome and low-iron response of an oceanic diatom adapted to chronic iron limitation.</title>
        <authorList>
            <person name="Lommer M."/>
            <person name="Specht M."/>
            <person name="Roy A.S."/>
            <person name="Kraemer L."/>
            <person name="Andreson R."/>
            <person name="Gutowska M.A."/>
            <person name="Wolf J."/>
            <person name="Bergner S.V."/>
            <person name="Schilhabel M.B."/>
            <person name="Klostermeier U.C."/>
            <person name="Beiko R.G."/>
            <person name="Rosenstiel P."/>
            <person name="Hippler M."/>
            <person name="Laroche J."/>
        </authorList>
    </citation>
    <scope>NUCLEOTIDE SEQUENCE [LARGE SCALE GENOMIC DNA]</scope>
    <source>
        <strain evidence="2 3">CCMP1005</strain>
    </source>
</reference>
<proteinExistence type="predicted"/>
<gene>
    <name evidence="2" type="ORF">THAOC_13921</name>
</gene>
<protein>
    <submittedName>
        <fullName evidence="2">Uncharacterized protein</fullName>
    </submittedName>
</protein>
<keyword evidence="3" id="KW-1185">Reference proteome</keyword>
<feature type="region of interest" description="Disordered" evidence="1">
    <location>
        <begin position="33"/>
        <end position="139"/>
    </location>
</feature>
<feature type="non-terminal residue" evidence="2">
    <location>
        <position position="245"/>
    </location>
</feature>
<evidence type="ECO:0000313" key="2">
    <source>
        <dbReference type="EMBL" id="EJK65242.1"/>
    </source>
</evidence>
<accession>K0T4H9</accession>
<evidence type="ECO:0000313" key="3">
    <source>
        <dbReference type="Proteomes" id="UP000266841"/>
    </source>
</evidence>
<feature type="compositionally biased region" description="Basic residues" evidence="1">
    <location>
        <begin position="103"/>
        <end position="119"/>
    </location>
</feature>
<dbReference type="Proteomes" id="UP000266841">
    <property type="component" value="Unassembled WGS sequence"/>
</dbReference>
<dbReference type="EMBL" id="AGNL01016128">
    <property type="protein sequence ID" value="EJK65242.1"/>
    <property type="molecule type" value="Genomic_DNA"/>
</dbReference>